<dbReference type="Proteomes" id="UP000187191">
    <property type="component" value="Chromosome"/>
</dbReference>
<accession>A0ABN4VFY1</accession>
<reference evidence="2 3" key="1">
    <citation type="submission" date="2016-05" db="EMBL/GenBank/DDBJ databases">
        <authorList>
            <person name="Gu J."/>
        </authorList>
    </citation>
    <scope>NUCLEOTIDE SEQUENCE [LARGE SCALE GENOMIC DNA]</scope>
    <source>
        <strain evidence="2 3">ACCC40021</strain>
    </source>
</reference>
<evidence type="ECO:0000256" key="1">
    <source>
        <dbReference type="SAM" id="MobiDB-lite"/>
    </source>
</evidence>
<proteinExistence type="predicted"/>
<keyword evidence="3" id="KW-1185">Reference proteome</keyword>
<feature type="region of interest" description="Disordered" evidence="1">
    <location>
        <begin position="42"/>
        <end position="100"/>
    </location>
</feature>
<protein>
    <submittedName>
        <fullName evidence="2">Uncharacterized protein</fullName>
    </submittedName>
</protein>
<evidence type="ECO:0000313" key="2">
    <source>
        <dbReference type="EMBL" id="APY86411.1"/>
    </source>
</evidence>
<feature type="compositionally biased region" description="Basic and acidic residues" evidence="1">
    <location>
        <begin position="46"/>
        <end position="59"/>
    </location>
</feature>
<name>A0ABN4VFY1_9ACTN</name>
<evidence type="ECO:0000313" key="3">
    <source>
        <dbReference type="Proteomes" id="UP000187191"/>
    </source>
</evidence>
<feature type="compositionally biased region" description="Basic and acidic residues" evidence="1">
    <location>
        <begin position="84"/>
        <end position="93"/>
    </location>
</feature>
<dbReference type="EMBL" id="CP015588">
    <property type="protein sequence ID" value="APY86411.1"/>
    <property type="molecule type" value="Genomic_DNA"/>
</dbReference>
<organism evidence="2 3">
    <name type="scientific">Streptomyces alfalfae</name>
    <dbReference type="NCBI Taxonomy" id="1642299"/>
    <lineage>
        <taxon>Bacteria</taxon>
        <taxon>Bacillati</taxon>
        <taxon>Actinomycetota</taxon>
        <taxon>Actinomycetes</taxon>
        <taxon>Kitasatosporales</taxon>
        <taxon>Streptomycetaceae</taxon>
        <taxon>Streptomyces</taxon>
    </lineage>
</organism>
<sequence length="100" mass="10937">MCEACGRPVGTAIRRRKVLGVFVPEWGPGPCRNAQCEACVTDEDGEHSGDHPENRDRAMGRHRRPRHRRPHPGAVGGPTPTPTPKHDAQRDPEVPPSPLA</sequence>
<feature type="compositionally biased region" description="Basic residues" evidence="1">
    <location>
        <begin position="60"/>
        <end position="71"/>
    </location>
</feature>
<gene>
    <name evidence="2" type="ORF">A7J05_12420</name>
</gene>